<evidence type="ECO:0000313" key="2">
    <source>
        <dbReference type="EMBL" id="KAL0274757.1"/>
    </source>
</evidence>
<accession>A0AAW2HY37</accession>
<sequence length="147" mass="16008">MDIADRGESRRGRCSKAYFTPVHGEYCEEADFDGIDGKRPTWETRRQKNAEGWESRQNVFGSSVRSEALFPEAFPLPVASRGVFFGSSSRGALPSTGSPSRSDPFERNDYGDDDGGDIGFQVYGVGSGDDAGPRRKTRPASAAIFTV</sequence>
<feature type="region of interest" description="Disordered" evidence="1">
    <location>
        <begin position="87"/>
        <end position="147"/>
    </location>
</feature>
<protein>
    <submittedName>
        <fullName evidence="2">Uncharacterized protein</fullName>
    </submittedName>
</protein>
<organism evidence="2">
    <name type="scientific">Menopon gallinae</name>
    <name type="common">poultry shaft louse</name>
    <dbReference type="NCBI Taxonomy" id="328185"/>
    <lineage>
        <taxon>Eukaryota</taxon>
        <taxon>Metazoa</taxon>
        <taxon>Ecdysozoa</taxon>
        <taxon>Arthropoda</taxon>
        <taxon>Hexapoda</taxon>
        <taxon>Insecta</taxon>
        <taxon>Pterygota</taxon>
        <taxon>Neoptera</taxon>
        <taxon>Paraneoptera</taxon>
        <taxon>Psocodea</taxon>
        <taxon>Troctomorpha</taxon>
        <taxon>Phthiraptera</taxon>
        <taxon>Amblycera</taxon>
        <taxon>Menoponidae</taxon>
        <taxon>Menopon</taxon>
    </lineage>
</organism>
<dbReference type="EMBL" id="JARGDH010000002">
    <property type="protein sequence ID" value="KAL0274757.1"/>
    <property type="molecule type" value="Genomic_DNA"/>
</dbReference>
<dbReference type="AlphaFoldDB" id="A0AAW2HY37"/>
<name>A0AAW2HY37_9NEOP</name>
<evidence type="ECO:0000256" key="1">
    <source>
        <dbReference type="SAM" id="MobiDB-lite"/>
    </source>
</evidence>
<comment type="caution">
    <text evidence="2">The sequence shown here is derived from an EMBL/GenBank/DDBJ whole genome shotgun (WGS) entry which is preliminary data.</text>
</comment>
<gene>
    <name evidence="2" type="ORF">PYX00_002807</name>
</gene>
<reference evidence="2" key="1">
    <citation type="journal article" date="2024" name="Gigascience">
        <title>Chromosome-level genome of the poultry shaft louse Menopon gallinae provides insight into the host-switching and adaptive evolution of parasitic lice.</title>
        <authorList>
            <person name="Xu Y."/>
            <person name="Ma L."/>
            <person name="Liu S."/>
            <person name="Liang Y."/>
            <person name="Liu Q."/>
            <person name="He Z."/>
            <person name="Tian L."/>
            <person name="Duan Y."/>
            <person name="Cai W."/>
            <person name="Li H."/>
            <person name="Song F."/>
        </authorList>
    </citation>
    <scope>NUCLEOTIDE SEQUENCE</scope>
    <source>
        <strain evidence="2">Cailab_2023a</strain>
    </source>
</reference>
<proteinExistence type="predicted"/>